<accession>A0A1L8D0V3</accession>
<gene>
    <name evidence="25" type="ORF">ciss_06900</name>
</gene>
<dbReference type="GO" id="GO:0006631">
    <property type="term" value="P:fatty acid metabolic process"/>
    <property type="evidence" value="ECO:0007669"/>
    <property type="project" value="UniProtKB-KW"/>
</dbReference>
<dbReference type="GO" id="GO:0005737">
    <property type="term" value="C:cytoplasm"/>
    <property type="evidence" value="ECO:0007669"/>
    <property type="project" value="UniProtKB-SubCell"/>
</dbReference>
<dbReference type="InterPro" id="IPR003736">
    <property type="entry name" value="PAAI_dom"/>
</dbReference>
<evidence type="ECO:0000256" key="9">
    <source>
        <dbReference type="ARBA" id="ARBA00022946"/>
    </source>
</evidence>
<evidence type="ECO:0000256" key="20">
    <source>
        <dbReference type="ARBA" id="ARBA00047734"/>
    </source>
</evidence>
<comment type="catalytic activity">
    <reaction evidence="19">
        <text>octanoyl-CoA + H2O = octanoate + CoA + H(+)</text>
        <dbReference type="Rhea" id="RHEA:30143"/>
        <dbReference type="ChEBI" id="CHEBI:15377"/>
        <dbReference type="ChEBI" id="CHEBI:15378"/>
        <dbReference type="ChEBI" id="CHEBI:25646"/>
        <dbReference type="ChEBI" id="CHEBI:57287"/>
        <dbReference type="ChEBI" id="CHEBI:57386"/>
    </reaction>
    <physiologicalReaction direction="left-to-right" evidence="19">
        <dbReference type="Rhea" id="RHEA:30144"/>
    </physiologicalReaction>
</comment>
<keyword evidence="5" id="KW-0963">Cytoplasm</keyword>
<keyword evidence="26" id="KW-1185">Reference proteome</keyword>
<dbReference type="Gene3D" id="3.10.129.10">
    <property type="entry name" value="Hotdog Thioesterase"/>
    <property type="match status" value="1"/>
</dbReference>
<comment type="subcellular location">
    <subcellularLocation>
        <location evidence="3">Cell projection</location>
        <location evidence="3">Ruffle membrane</location>
    </subcellularLocation>
    <subcellularLocation>
        <location evidence="2">Cytoplasm</location>
    </subcellularLocation>
    <subcellularLocation>
        <location evidence="1">Membrane</location>
        <topology evidence="1">Peripheral membrane protein</topology>
    </subcellularLocation>
</comment>
<feature type="domain" description="Thioesterase" evidence="24">
    <location>
        <begin position="48"/>
        <end position="117"/>
    </location>
</feature>
<dbReference type="STRING" id="661089.ciss_06900"/>
<dbReference type="CDD" id="cd03443">
    <property type="entry name" value="PaaI_thioesterase"/>
    <property type="match status" value="1"/>
</dbReference>
<evidence type="ECO:0000256" key="21">
    <source>
        <dbReference type="ARBA" id="ARBA00047969"/>
    </source>
</evidence>
<evidence type="ECO:0000256" key="3">
    <source>
        <dbReference type="ARBA" id="ARBA00004632"/>
    </source>
</evidence>
<keyword evidence="12" id="KW-0966">Cell projection</keyword>
<dbReference type="NCBIfam" id="TIGR00369">
    <property type="entry name" value="unchar_dom_1"/>
    <property type="match status" value="1"/>
</dbReference>
<evidence type="ECO:0000256" key="10">
    <source>
        <dbReference type="ARBA" id="ARBA00023098"/>
    </source>
</evidence>
<comment type="catalytic activity">
    <reaction evidence="23">
        <text>tetradecanoyl-CoA + H2O = tetradecanoate + CoA + H(+)</text>
        <dbReference type="Rhea" id="RHEA:40119"/>
        <dbReference type="ChEBI" id="CHEBI:15377"/>
        <dbReference type="ChEBI" id="CHEBI:15378"/>
        <dbReference type="ChEBI" id="CHEBI:30807"/>
        <dbReference type="ChEBI" id="CHEBI:57287"/>
        <dbReference type="ChEBI" id="CHEBI:57385"/>
    </reaction>
    <physiologicalReaction direction="left-to-right" evidence="23">
        <dbReference type="Rhea" id="RHEA:40120"/>
    </physiologicalReaction>
</comment>
<evidence type="ECO:0000313" key="26">
    <source>
        <dbReference type="Proteomes" id="UP000187338"/>
    </source>
</evidence>
<keyword evidence="10" id="KW-0443">Lipid metabolism</keyword>
<evidence type="ECO:0000256" key="22">
    <source>
        <dbReference type="ARBA" id="ARBA00048074"/>
    </source>
</evidence>
<evidence type="ECO:0000256" key="2">
    <source>
        <dbReference type="ARBA" id="ARBA00004496"/>
    </source>
</evidence>
<evidence type="ECO:0000256" key="5">
    <source>
        <dbReference type="ARBA" id="ARBA00022490"/>
    </source>
</evidence>
<dbReference type="InterPro" id="IPR029069">
    <property type="entry name" value="HotDog_dom_sf"/>
</dbReference>
<keyword evidence="4" id="KW-1003">Cell membrane</keyword>
<evidence type="ECO:0000256" key="19">
    <source>
        <dbReference type="ARBA" id="ARBA00047588"/>
    </source>
</evidence>
<evidence type="ECO:0000256" key="18">
    <source>
        <dbReference type="ARBA" id="ARBA00043210"/>
    </source>
</evidence>
<comment type="catalytic activity">
    <reaction evidence="13">
        <text>(5Z,8Z,11Z,14Z)-eicosatetraenoyl-CoA + H2O = (5Z,8Z,11Z,14Z)-eicosatetraenoate + CoA + H(+)</text>
        <dbReference type="Rhea" id="RHEA:40151"/>
        <dbReference type="ChEBI" id="CHEBI:15377"/>
        <dbReference type="ChEBI" id="CHEBI:15378"/>
        <dbReference type="ChEBI" id="CHEBI:32395"/>
        <dbReference type="ChEBI" id="CHEBI:57287"/>
        <dbReference type="ChEBI" id="CHEBI:57368"/>
    </reaction>
    <physiologicalReaction direction="left-to-right" evidence="13">
        <dbReference type="Rhea" id="RHEA:40152"/>
    </physiologicalReaction>
</comment>
<keyword evidence="7" id="KW-0378">Hydrolase</keyword>
<proteinExistence type="inferred from homology"/>
<evidence type="ECO:0000313" key="25">
    <source>
        <dbReference type="EMBL" id="GAV24757.1"/>
    </source>
</evidence>
<dbReference type="GO" id="GO:0016020">
    <property type="term" value="C:membrane"/>
    <property type="evidence" value="ECO:0007669"/>
    <property type="project" value="UniProtKB-SubCell"/>
</dbReference>
<dbReference type="AlphaFoldDB" id="A0A1L8D0V3"/>
<reference evidence="26" key="1">
    <citation type="submission" date="2016-12" db="EMBL/GenBank/DDBJ databases">
        <title>Draft Genome Sequences od Carboxydothermus pertinax and islandicus, Hydrogenogenic Carboxydotrophic Bacteria.</title>
        <authorList>
            <person name="Fukuyama Y."/>
            <person name="Ohmae K."/>
            <person name="Yoneda Y."/>
            <person name="Yoshida T."/>
            <person name="Sako Y."/>
        </authorList>
    </citation>
    <scope>NUCLEOTIDE SEQUENCE [LARGE SCALE GENOMIC DNA]</scope>
    <source>
        <strain evidence="26">SET</strain>
    </source>
</reference>
<dbReference type="InterPro" id="IPR052365">
    <property type="entry name" value="THEM4/THEM5_acyl-CoA_thioest"/>
</dbReference>
<evidence type="ECO:0000256" key="11">
    <source>
        <dbReference type="ARBA" id="ARBA00023136"/>
    </source>
</evidence>
<evidence type="ECO:0000256" key="16">
    <source>
        <dbReference type="ARBA" id="ARBA00038848"/>
    </source>
</evidence>
<sequence>MGEEGKSLNYCFACGKDNPYGLKLEFSYINDEAVAEFTARPEHQGYPGVMHGGLIVTLLDEAMAKWLSFNGVRAVTAEMTVKFKKPVPVGVPLTVKGKMIYKKRKIYEMEGYVFGPEEQVLAFAVAKFWQTEEGNNG</sequence>
<dbReference type="OrthoDB" id="9792301at2"/>
<evidence type="ECO:0000256" key="12">
    <source>
        <dbReference type="ARBA" id="ARBA00023273"/>
    </source>
</evidence>
<comment type="similarity">
    <text evidence="15">Belongs to the THEM4/THEM5 thioesterase family.</text>
</comment>
<dbReference type="SUPFAM" id="SSF54637">
    <property type="entry name" value="Thioesterase/thiol ester dehydrase-isomerase"/>
    <property type="match status" value="1"/>
</dbReference>
<keyword evidence="9" id="KW-0809">Transit peptide</keyword>
<dbReference type="GO" id="GO:0016289">
    <property type="term" value="F:acyl-CoA hydrolase activity"/>
    <property type="evidence" value="ECO:0007669"/>
    <property type="project" value="UniProtKB-ARBA"/>
</dbReference>
<evidence type="ECO:0000259" key="24">
    <source>
        <dbReference type="Pfam" id="PF03061"/>
    </source>
</evidence>
<name>A0A1L8D0V3_9THEO</name>
<evidence type="ECO:0000256" key="1">
    <source>
        <dbReference type="ARBA" id="ARBA00004170"/>
    </source>
</evidence>
<comment type="catalytic activity">
    <reaction evidence="21">
        <text>decanoyl-CoA + H2O = decanoate + CoA + H(+)</text>
        <dbReference type="Rhea" id="RHEA:40059"/>
        <dbReference type="ChEBI" id="CHEBI:15377"/>
        <dbReference type="ChEBI" id="CHEBI:15378"/>
        <dbReference type="ChEBI" id="CHEBI:27689"/>
        <dbReference type="ChEBI" id="CHEBI:57287"/>
        <dbReference type="ChEBI" id="CHEBI:61430"/>
    </reaction>
    <physiologicalReaction direction="left-to-right" evidence="21">
        <dbReference type="Rhea" id="RHEA:40060"/>
    </physiologicalReaction>
</comment>
<dbReference type="Proteomes" id="UP000187338">
    <property type="component" value="Unassembled WGS sequence"/>
</dbReference>
<comment type="caution">
    <text evidence="25">The sequence shown here is derived from an EMBL/GenBank/DDBJ whole genome shotgun (WGS) entry which is preliminary data.</text>
</comment>
<evidence type="ECO:0000256" key="23">
    <source>
        <dbReference type="ARBA" id="ARBA00048180"/>
    </source>
</evidence>
<protein>
    <recommendedName>
        <fullName evidence="17">Acyl-coenzyme A thioesterase THEM4</fullName>
        <ecNumber evidence="16">3.1.2.2</ecNumber>
    </recommendedName>
    <alternativeName>
        <fullName evidence="18">Thioesterase superfamily member 4</fullName>
    </alternativeName>
</protein>
<dbReference type="RefSeq" id="WP_075864944.1">
    <property type="nucleotide sequence ID" value="NZ_BDJL01000017.1"/>
</dbReference>
<keyword evidence="8" id="KW-0276">Fatty acid metabolism</keyword>
<dbReference type="PANTHER" id="PTHR12418">
    <property type="entry name" value="ACYL-COENZYME A THIOESTERASE THEM4"/>
    <property type="match status" value="1"/>
</dbReference>
<comment type="catalytic activity">
    <reaction evidence="14">
        <text>(9Z)-octadecenoyl-CoA + H2O = (9Z)-octadecenoate + CoA + H(+)</text>
        <dbReference type="Rhea" id="RHEA:40139"/>
        <dbReference type="ChEBI" id="CHEBI:15377"/>
        <dbReference type="ChEBI" id="CHEBI:15378"/>
        <dbReference type="ChEBI" id="CHEBI:30823"/>
        <dbReference type="ChEBI" id="CHEBI:57287"/>
        <dbReference type="ChEBI" id="CHEBI:57387"/>
    </reaction>
    <physiologicalReaction direction="left-to-right" evidence="14">
        <dbReference type="Rhea" id="RHEA:40140"/>
    </physiologicalReaction>
</comment>
<evidence type="ECO:0000256" key="7">
    <source>
        <dbReference type="ARBA" id="ARBA00022801"/>
    </source>
</evidence>
<keyword evidence="6" id="KW-0053">Apoptosis</keyword>
<keyword evidence="11" id="KW-0472">Membrane</keyword>
<evidence type="ECO:0000256" key="4">
    <source>
        <dbReference type="ARBA" id="ARBA00022475"/>
    </source>
</evidence>
<organism evidence="25 26">
    <name type="scientific">Carboxydothermus islandicus</name>
    <dbReference type="NCBI Taxonomy" id="661089"/>
    <lineage>
        <taxon>Bacteria</taxon>
        <taxon>Bacillati</taxon>
        <taxon>Bacillota</taxon>
        <taxon>Clostridia</taxon>
        <taxon>Thermoanaerobacterales</taxon>
        <taxon>Thermoanaerobacteraceae</taxon>
        <taxon>Carboxydothermus</taxon>
    </lineage>
</organism>
<comment type="catalytic activity">
    <reaction evidence="22">
        <text>dodecanoyl-CoA + H2O = dodecanoate + CoA + H(+)</text>
        <dbReference type="Rhea" id="RHEA:30135"/>
        <dbReference type="ChEBI" id="CHEBI:15377"/>
        <dbReference type="ChEBI" id="CHEBI:15378"/>
        <dbReference type="ChEBI" id="CHEBI:18262"/>
        <dbReference type="ChEBI" id="CHEBI:57287"/>
        <dbReference type="ChEBI" id="CHEBI:57375"/>
    </reaction>
    <physiologicalReaction direction="left-to-right" evidence="22">
        <dbReference type="Rhea" id="RHEA:30136"/>
    </physiologicalReaction>
</comment>
<dbReference type="Pfam" id="PF03061">
    <property type="entry name" value="4HBT"/>
    <property type="match status" value="1"/>
</dbReference>
<evidence type="ECO:0000256" key="13">
    <source>
        <dbReference type="ARBA" id="ARBA00035852"/>
    </source>
</evidence>
<dbReference type="EMBL" id="BDJL01000017">
    <property type="protein sequence ID" value="GAV24757.1"/>
    <property type="molecule type" value="Genomic_DNA"/>
</dbReference>
<dbReference type="PANTHER" id="PTHR12418:SF19">
    <property type="entry name" value="ACYL-COENZYME A THIOESTERASE THEM4"/>
    <property type="match status" value="1"/>
</dbReference>
<evidence type="ECO:0000256" key="15">
    <source>
        <dbReference type="ARBA" id="ARBA00038456"/>
    </source>
</evidence>
<evidence type="ECO:0000256" key="8">
    <source>
        <dbReference type="ARBA" id="ARBA00022832"/>
    </source>
</evidence>
<dbReference type="InterPro" id="IPR006683">
    <property type="entry name" value="Thioestr_dom"/>
</dbReference>
<evidence type="ECO:0000256" key="6">
    <source>
        <dbReference type="ARBA" id="ARBA00022703"/>
    </source>
</evidence>
<dbReference type="EC" id="3.1.2.2" evidence="16"/>
<comment type="catalytic activity">
    <reaction evidence="20">
        <text>hexadecanoyl-CoA + H2O = hexadecanoate + CoA + H(+)</text>
        <dbReference type="Rhea" id="RHEA:16645"/>
        <dbReference type="ChEBI" id="CHEBI:7896"/>
        <dbReference type="ChEBI" id="CHEBI:15377"/>
        <dbReference type="ChEBI" id="CHEBI:15378"/>
        <dbReference type="ChEBI" id="CHEBI:57287"/>
        <dbReference type="ChEBI" id="CHEBI:57379"/>
        <dbReference type="EC" id="3.1.2.2"/>
    </reaction>
    <physiologicalReaction direction="left-to-right" evidence="20">
        <dbReference type="Rhea" id="RHEA:16646"/>
    </physiologicalReaction>
</comment>
<evidence type="ECO:0000256" key="14">
    <source>
        <dbReference type="ARBA" id="ARBA00037002"/>
    </source>
</evidence>
<evidence type="ECO:0000256" key="17">
    <source>
        <dbReference type="ARBA" id="ARBA00040123"/>
    </source>
</evidence>